<evidence type="ECO:0000256" key="2">
    <source>
        <dbReference type="ARBA" id="ARBA00023180"/>
    </source>
</evidence>
<name>A0AAV9LD69_9SOLN</name>
<comment type="similarity">
    <text evidence="1">Belongs to the 'GDSL' lipolytic enzyme family.</text>
</comment>
<dbReference type="Pfam" id="PF00657">
    <property type="entry name" value="Lipase_GDSL"/>
    <property type="match status" value="1"/>
</dbReference>
<keyword evidence="4" id="KW-1185">Reference proteome</keyword>
<dbReference type="AlphaFoldDB" id="A0AAV9LD69"/>
<proteinExistence type="inferred from homology"/>
<organism evidence="3 4">
    <name type="scientific">Solanum pinnatisectum</name>
    <name type="common">tansyleaf nightshade</name>
    <dbReference type="NCBI Taxonomy" id="50273"/>
    <lineage>
        <taxon>Eukaryota</taxon>
        <taxon>Viridiplantae</taxon>
        <taxon>Streptophyta</taxon>
        <taxon>Embryophyta</taxon>
        <taxon>Tracheophyta</taxon>
        <taxon>Spermatophyta</taxon>
        <taxon>Magnoliopsida</taxon>
        <taxon>eudicotyledons</taxon>
        <taxon>Gunneridae</taxon>
        <taxon>Pentapetalae</taxon>
        <taxon>asterids</taxon>
        <taxon>lamiids</taxon>
        <taxon>Solanales</taxon>
        <taxon>Solanaceae</taxon>
        <taxon>Solanoideae</taxon>
        <taxon>Solaneae</taxon>
        <taxon>Solanum</taxon>
    </lineage>
</organism>
<dbReference type="InterPro" id="IPR001087">
    <property type="entry name" value="GDSL"/>
</dbReference>
<comment type="caution">
    <text evidence="3">The sequence shown here is derived from an EMBL/GenBank/DDBJ whole genome shotgun (WGS) entry which is preliminary data.</text>
</comment>
<evidence type="ECO:0000256" key="1">
    <source>
        <dbReference type="ARBA" id="ARBA00008668"/>
    </source>
</evidence>
<reference evidence="3 4" key="1">
    <citation type="submission" date="2023-10" db="EMBL/GenBank/DDBJ databases">
        <title>Genome-Wide Identification Analysis in wild type Solanum Pinnatisectum Reveals Some Genes Defensing Phytophthora Infestans.</title>
        <authorList>
            <person name="Sun C."/>
        </authorList>
    </citation>
    <scope>NUCLEOTIDE SEQUENCE [LARGE SCALE GENOMIC DNA]</scope>
    <source>
        <strain evidence="3">LQN</strain>
        <tissue evidence="3">Leaf</tissue>
    </source>
</reference>
<dbReference type="GO" id="GO:0016788">
    <property type="term" value="F:hydrolase activity, acting on ester bonds"/>
    <property type="evidence" value="ECO:0007669"/>
    <property type="project" value="InterPro"/>
</dbReference>
<keyword evidence="2" id="KW-0325">Glycoprotein</keyword>
<dbReference type="EMBL" id="JAWPEI010000006">
    <property type="protein sequence ID" value="KAK4723636.1"/>
    <property type="molecule type" value="Genomic_DNA"/>
</dbReference>
<sequence>MYFPPYGETYFHHPTGRCYDGRLLIDLIAQHYGLPFPSPSLDGRNVQNGTNFAVVGSRVMDAQFYEKRGIYDIVTNVSMWDQLNWFKQIYIYIYIYICCKEFLESSLFLLGEFGGNDYTHALLSHKILNDILPIIPLVAQSIASGPHELVELGAKTIIVPSVLPLGCTSSYLTNFEGLNEEDYDELGCLIWPNEFASYHNELLQKELHRLRELHPHVNITYADYYNVLHWQLLLAVVMAVV</sequence>
<dbReference type="PANTHER" id="PTHR22835:SF556">
    <property type="match status" value="1"/>
</dbReference>
<protein>
    <submittedName>
        <fullName evidence="3">Uncharacterized protein</fullName>
    </submittedName>
</protein>
<accession>A0AAV9LD69</accession>
<dbReference type="Gene3D" id="3.40.50.1110">
    <property type="entry name" value="SGNH hydrolase"/>
    <property type="match status" value="1"/>
</dbReference>
<gene>
    <name evidence="3" type="ORF">R3W88_026415</name>
</gene>
<dbReference type="Proteomes" id="UP001311915">
    <property type="component" value="Unassembled WGS sequence"/>
</dbReference>
<evidence type="ECO:0000313" key="3">
    <source>
        <dbReference type="EMBL" id="KAK4723636.1"/>
    </source>
</evidence>
<dbReference type="InterPro" id="IPR036514">
    <property type="entry name" value="SGNH_hydro_sf"/>
</dbReference>
<dbReference type="PANTHER" id="PTHR22835">
    <property type="entry name" value="ZINC FINGER FYVE DOMAIN CONTAINING PROTEIN"/>
    <property type="match status" value="1"/>
</dbReference>
<evidence type="ECO:0000313" key="4">
    <source>
        <dbReference type="Proteomes" id="UP001311915"/>
    </source>
</evidence>